<dbReference type="AlphaFoldDB" id="A0AAD6TU19"/>
<evidence type="ECO:0000313" key="2">
    <source>
        <dbReference type="EMBL" id="KAJ7075215.1"/>
    </source>
</evidence>
<feature type="region of interest" description="Disordered" evidence="1">
    <location>
        <begin position="75"/>
        <end position="96"/>
    </location>
</feature>
<name>A0AAD6TU19_9AGAR</name>
<evidence type="ECO:0000256" key="1">
    <source>
        <dbReference type="SAM" id="MobiDB-lite"/>
    </source>
</evidence>
<dbReference type="Proteomes" id="UP001222325">
    <property type="component" value="Unassembled WGS sequence"/>
</dbReference>
<comment type="caution">
    <text evidence="2">The sequence shown here is derived from an EMBL/GenBank/DDBJ whole genome shotgun (WGS) entry which is preliminary data.</text>
</comment>
<organism evidence="2 3">
    <name type="scientific">Mycena belliarum</name>
    <dbReference type="NCBI Taxonomy" id="1033014"/>
    <lineage>
        <taxon>Eukaryota</taxon>
        <taxon>Fungi</taxon>
        <taxon>Dikarya</taxon>
        <taxon>Basidiomycota</taxon>
        <taxon>Agaricomycotina</taxon>
        <taxon>Agaricomycetes</taxon>
        <taxon>Agaricomycetidae</taxon>
        <taxon>Agaricales</taxon>
        <taxon>Marasmiineae</taxon>
        <taxon>Mycenaceae</taxon>
        <taxon>Mycena</taxon>
    </lineage>
</organism>
<dbReference type="EMBL" id="JARJCN010000101">
    <property type="protein sequence ID" value="KAJ7075215.1"/>
    <property type="molecule type" value="Genomic_DNA"/>
</dbReference>
<sequence>MPSVNRKFSTVTPRESVSSSRSMGSIFSLICCIAASEQREAPSEPAYPWVSAAIYQYIVNEGVLYEKSVSTISRRPVGSGMPMSTSRSKRPKHQRAGSMELGRLVAALTTTFDSERALSPSMRLSSRDHKSFDFAAGLETMVRR</sequence>
<accession>A0AAD6TU19</accession>
<protein>
    <submittedName>
        <fullName evidence="2">Uncharacterized protein</fullName>
    </submittedName>
</protein>
<evidence type="ECO:0000313" key="3">
    <source>
        <dbReference type="Proteomes" id="UP001222325"/>
    </source>
</evidence>
<reference evidence="2" key="1">
    <citation type="submission" date="2023-03" db="EMBL/GenBank/DDBJ databases">
        <title>Massive genome expansion in bonnet fungi (Mycena s.s.) driven by repeated elements and novel gene families across ecological guilds.</title>
        <authorList>
            <consortium name="Lawrence Berkeley National Laboratory"/>
            <person name="Harder C.B."/>
            <person name="Miyauchi S."/>
            <person name="Viragh M."/>
            <person name="Kuo A."/>
            <person name="Thoen E."/>
            <person name="Andreopoulos B."/>
            <person name="Lu D."/>
            <person name="Skrede I."/>
            <person name="Drula E."/>
            <person name="Henrissat B."/>
            <person name="Morin E."/>
            <person name="Kohler A."/>
            <person name="Barry K."/>
            <person name="LaButti K."/>
            <person name="Morin E."/>
            <person name="Salamov A."/>
            <person name="Lipzen A."/>
            <person name="Mereny Z."/>
            <person name="Hegedus B."/>
            <person name="Baldrian P."/>
            <person name="Stursova M."/>
            <person name="Weitz H."/>
            <person name="Taylor A."/>
            <person name="Grigoriev I.V."/>
            <person name="Nagy L.G."/>
            <person name="Martin F."/>
            <person name="Kauserud H."/>
        </authorList>
    </citation>
    <scope>NUCLEOTIDE SEQUENCE</scope>
    <source>
        <strain evidence="2">CBHHK173m</strain>
    </source>
</reference>
<gene>
    <name evidence="2" type="ORF">B0H15DRAFT_792156</name>
</gene>
<proteinExistence type="predicted"/>
<keyword evidence="3" id="KW-1185">Reference proteome</keyword>